<gene>
    <name evidence="3" type="ordered locus">Hoch_5919</name>
</gene>
<dbReference type="InterPro" id="IPR050266">
    <property type="entry name" value="AB_hydrolase_sf"/>
</dbReference>
<dbReference type="GO" id="GO:0047372">
    <property type="term" value="F:monoacylglycerol lipase activity"/>
    <property type="evidence" value="ECO:0007669"/>
    <property type="project" value="TreeGrafter"/>
</dbReference>
<name>D0LIN8_HALO1</name>
<dbReference type="InterPro" id="IPR000639">
    <property type="entry name" value="Epox_hydrolase-like"/>
</dbReference>
<feature type="signal peptide" evidence="1">
    <location>
        <begin position="1"/>
        <end position="30"/>
    </location>
</feature>
<keyword evidence="1" id="KW-0732">Signal</keyword>
<dbReference type="EMBL" id="CP001804">
    <property type="protein sequence ID" value="ACY18394.1"/>
    <property type="molecule type" value="Genomic_DNA"/>
</dbReference>
<dbReference type="PANTHER" id="PTHR43798">
    <property type="entry name" value="MONOACYLGLYCEROL LIPASE"/>
    <property type="match status" value="1"/>
</dbReference>
<evidence type="ECO:0000259" key="2">
    <source>
        <dbReference type="Pfam" id="PF00561"/>
    </source>
</evidence>
<dbReference type="RefSeq" id="WP_012830986.1">
    <property type="nucleotide sequence ID" value="NC_013440.1"/>
</dbReference>
<feature type="chain" id="PRO_5003011379" evidence="1">
    <location>
        <begin position="31"/>
        <end position="381"/>
    </location>
</feature>
<dbReference type="InterPro" id="IPR029058">
    <property type="entry name" value="AB_hydrolase_fold"/>
</dbReference>
<dbReference type="STRING" id="502025.Hoch_5919"/>
<dbReference type="GO" id="GO:0046464">
    <property type="term" value="P:acylglycerol catabolic process"/>
    <property type="evidence" value="ECO:0007669"/>
    <property type="project" value="TreeGrafter"/>
</dbReference>
<dbReference type="KEGG" id="hoh:Hoch_5919"/>
<dbReference type="Pfam" id="PF00561">
    <property type="entry name" value="Abhydrolase_1"/>
    <property type="match status" value="1"/>
</dbReference>
<evidence type="ECO:0000313" key="3">
    <source>
        <dbReference type="EMBL" id="ACY18394.1"/>
    </source>
</evidence>
<dbReference type="PROSITE" id="PS51257">
    <property type="entry name" value="PROKAR_LIPOPROTEIN"/>
    <property type="match status" value="1"/>
</dbReference>
<feature type="domain" description="AB hydrolase-1" evidence="2">
    <location>
        <begin position="117"/>
        <end position="366"/>
    </location>
</feature>
<keyword evidence="3" id="KW-0378">Hydrolase</keyword>
<protein>
    <submittedName>
        <fullName evidence="3">Alpha/beta hydrolase fold protein</fullName>
    </submittedName>
</protein>
<evidence type="ECO:0000256" key="1">
    <source>
        <dbReference type="SAM" id="SignalP"/>
    </source>
</evidence>
<evidence type="ECO:0000313" key="4">
    <source>
        <dbReference type="Proteomes" id="UP000001880"/>
    </source>
</evidence>
<dbReference type="Proteomes" id="UP000001880">
    <property type="component" value="Chromosome"/>
</dbReference>
<dbReference type="PRINTS" id="PR00111">
    <property type="entry name" value="ABHYDROLASE"/>
</dbReference>
<proteinExistence type="predicted"/>
<accession>D0LIN8</accession>
<dbReference type="SUPFAM" id="SSF53474">
    <property type="entry name" value="alpha/beta-Hydrolases"/>
    <property type="match status" value="1"/>
</dbReference>
<organism evidence="3 4">
    <name type="scientific">Haliangium ochraceum (strain DSM 14365 / JCM 11303 / SMP-2)</name>
    <dbReference type="NCBI Taxonomy" id="502025"/>
    <lineage>
        <taxon>Bacteria</taxon>
        <taxon>Pseudomonadati</taxon>
        <taxon>Myxococcota</taxon>
        <taxon>Polyangia</taxon>
        <taxon>Haliangiales</taxon>
        <taxon>Kofleriaceae</taxon>
        <taxon>Haliangium</taxon>
    </lineage>
</organism>
<keyword evidence="4" id="KW-1185">Reference proteome</keyword>
<dbReference type="PANTHER" id="PTHR43798:SF33">
    <property type="entry name" value="HYDROLASE, PUTATIVE (AFU_ORTHOLOGUE AFUA_2G14860)-RELATED"/>
    <property type="match status" value="1"/>
</dbReference>
<dbReference type="eggNOG" id="COG2267">
    <property type="taxonomic scope" value="Bacteria"/>
</dbReference>
<reference evidence="3 4" key="1">
    <citation type="journal article" date="2010" name="Stand. Genomic Sci.">
        <title>Complete genome sequence of Haliangium ochraceum type strain (SMP-2).</title>
        <authorList>
            <consortium name="US DOE Joint Genome Institute (JGI-PGF)"/>
            <person name="Ivanova N."/>
            <person name="Daum C."/>
            <person name="Lang E."/>
            <person name="Abt B."/>
            <person name="Kopitz M."/>
            <person name="Saunders E."/>
            <person name="Lapidus A."/>
            <person name="Lucas S."/>
            <person name="Glavina Del Rio T."/>
            <person name="Nolan M."/>
            <person name="Tice H."/>
            <person name="Copeland A."/>
            <person name="Cheng J.F."/>
            <person name="Chen F."/>
            <person name="Bruce D."/>
            <person name="Goodwin L."/>
            <person name="Pitluck S."/>
            <person name="Mavromatis K."/>
            <person name="Pati A."/>
            <person name="Mikhailova N."/>
            <person name="Chen A."/>
            <person name="Palaniappan K."/>
            <person name="Land M."/>
            <person name="Hauser L."/>
            <person name="Chang Y.J."/>
            <person name="Jeffries C.D."/>
            <person name="Detter J.C."/>
            <person name="Brettin T."/>
            <person name="Rohde M."/>
            <person name="Goker M."/>
            <person name="Bristow J."/>
            <person name="Markowitz V."/>
            <person name="Eisen J.A."/>
            <person name="Hugenholtz P."/>
            <person name="Kyrpides N.C."/>
            <person name="Klenk H.P."/>
        </authorList>
    </citation>
    <scope>NUCLEOTIDE SEQUENCE [LARGE SCALE GENOMIC DNA]</scope>
    <source>
        <strain evidence="4">DSM 14365 / CIP 107738 / JCM 11303 / AJ 13395 / SMP-2</strain>
    </source>
</reference>
<dbReference type="AlphaFoldDB" id="D0LIN8"/>
<dbReference type="HOGENOM" id="CLU_020336_2_0_7"/>
<sequence>MHPVSRSVPGVGPLVAALSLLSLLFAGACAGSQSPGGAAEPGAASEPLAAHAAAGAPAAATPVDGDAAAHQGFDAQLSGYEYPYPVAVRRFQAQGQELEMAYMDVAPSGGVQADTQTVLLLHGKNFSGAYWADTIAALSQRGYRVVAPDQIGFGKSSKPRAFQFTFQALATHTAALLDELGVERAAVVGHSMGGMVATRFALMFPQRSAKLVLVNPIGLEDWKRVVPYQPVDAWYANELKKTPEGIKQYMTKSYFDGVWKPEYEPLLAIQAGWAQGPDKDITSWVSALTYDMIFTQPVLYEFGELRMPVLLIMGQRDRTALGKNMVPAEVAATMGHYDELDERTRDAIPNAELVELEGIGHIPQFESFDAYIAALTDFLGR</sequence>
<dbReference type="GO" id="GO:0016020">
    <property type="term" value="C:membrane"/>
    <property type="evidence" value="ECO:0007669"/>
    <property type="project" value="TreeGrafter"/>
</dbReference>
<dbReference type="PRINTS" id="PR00412">
    <property type="entry name" value="EPOXHYDRLASE"/>
</dbReference>
<dbReference type="Gene3D" id="3.40.50.1820">
    <property type="entry name" value="alpha/beta hydrolase"/>
    <property type="match status" value="1"/>
</dbReference>
<dbReference type="InterPro" id="IPR000073">
    <property type="entry name" value="AB_hydrolase_1"/>
</dbReference>